<dbReference type="AlphaFoldDB" id="A0A811ZZE3"/>
<dbReference type="EMBL" id="CAJHZY010000002">
    <property type="protein sequence ID" value="CAD7766618.1"/>
    <property type="molecule type" value="Genomic_DNA"/>
</dbReference>
<comment type="caution">
    <text evidence="1">The sequence shown here is derived from an EMBL/GenBank/DDBJ whole genome shotgun (WGS) entry which is preliminary data.</text>
</comment>
<protein>
    <submittedName>
        <fullName evidence="1">Uncharacterized protein</fullName>
    </submittedName>
</protein>
<dbReference type="EMBL" id="CAJHZY010000002">
    <property type="protein sequence ID" value="CAD7766631.1"/>
    <property type="molecule type" value="Genomic_DNA"/>
</dbReference>
<evidence type="ECO:0000313" key="2">
    <source>
        <dbReference type="EMBL" id="CAD7766631.1"/>
    </source>
</evidence>
<organism evidence="1 3">
    <name type="scientific">Candidatus Argoarchaeum ethanivorans</name>
    <dbReference type="NCBI Taxonomy" id="2608793"/>
    <lineage>
        <taxon>Archaea</taxon>
        <taxon>Methanobacteriati</taxon>
        <taxon>Methanobacteriota</taxon>
        <taxon>Stenosarchaea group</taxon>
        <taxon>Methanomicrobia</taxon>
        <taxon>Methanosarcinales</taxon>
        <taxon>Methanosarcinales incertae sedis</taxon>
        <taxon>GOM Arc I cluster</taxon>
        <taxon>Candidatus Argoarchaeum</taxon>
    </lineage>
</organism>
<name>A0A811ZZE3_9EURY</name>
<sequence>MLCSDDVGLPQVLIVILTIPPPVFRCQMINIIKVVLIKYPFHLSIAPHIAADIVITFGIIEVA</sequence>
<gene>
    <name evidence="1" type="ORF">DNFNHJIP_00016</name>
    <name evidence="2" type="ORF">DNFNHJIP_00029</name>
</gene>
<accession>A0A811ZZE3</accession>
<dbReference type="Proteomes" id="UP000614580">
    <property type="component" value="Unassembled WGS sequence"/>
</dbReference>
<evidence type="ECO:0000313" key="3">
    <source>
        <dbReference type="Proteomes" id="UP000614580"/>
    </source>
</evidence>
<proteinExistence type="predicted"/>
<evidence type="ECO:0000313" key="1">
    <source>
        <dbReference type="EMBL" id="CAD7766618.1"/>
    </source>
</evidence>
<reference evidence="1" key="1">
    <citation type="submission" date="2020-12" db="EMBL/GenBank/DDBJ databases">
        <authorList>
            <person name="Hahn C.J."/>
            <person name="Laso-Perez R."/>
            <person name="Vulcano F."/>
            <person name="Vaziourakis K.-M."/>
            <person name="Stokke R."/>
            <person name="Steen I.H."/>
            <person name="Teske A."/>
            <person name="Boetius A."/>
            <person name="Liebeke M."/>
            <person name="Amann R."/>
            <person name="Knittel K."/>
        </authorList>
    </citation>
    <scope>NUCLEOTIDE SEQUENCE</scope>
    <source>
        <strain evidence="1">Gfbio:c6db26ca-90af-429b-aeed-0e3e8aed0b5e:GoM-Arc1_AMV-AAA_792_C10</strain>
    </source>
</reference>